<dbReference type="AlphaFoldDB" id="A0A8S4P860"/>
<feature type="non-terminal residue" evidence="1">
    <location>
        <position position="104"/>
    </location>
</feature>
<sequence length="104" mass="11050">AFNDACNKTDGMENNYIPQRNIVVSSMSDDSEVDDLKPSVGGTVFKGAPGDNNITITISFDDKTELGSLRWNNAIGIPGAPDVNLKIFTVSDGVTTQLDVDGVD</sequence>
<reference evidence="1" key="1">
    <citation type="submission" date="2022-03" db="EMBL/GenBank/DDBJ databases">
        <authorList>
            <person name="Martin C."/>
        </authorList>
    </citation>
    <scope>NUCLEOTIDE SEQUENCE</scope>
</reference>
<gene>
    <name evidence="1" type="ORF">OFUS_LOCUS15607</name>
</gene>
<name>A0A8S4P860_OWEFU</name>
<feature type="non-terminal residue" evidence="1">
    <location>
        <position position="1"/>
    </location>
</feature>
<comment type="caution">
    <text evidence="1">The sequence shown here is derived from an EMBL/GenBank/DDBJ whole genome shotgun (WGS) entry which is preliminary data.</text>
</comment>
<dbReference type="EMBL" id="CAIIXF020000007">
    <property type="protein sequence ID" value="CAH1790395.1"/>
    <property type="molecule type" value="Genomic_DNA"/>
</dbReference>
<organism evidence="1 2">
    <name type="scientific">Owenia fusiformis</name>
    <name type="common">Polychaete worm</name>
    <dbReference type="NCBI Taxonomy" id="6347"/>
    <lineage>
        <taxon>Eukaryota</taxon>
        <taxon>Metazoa</taxon>
        <taxon>Spiralia</taxon>
        <taxon>Lophotrochozoa</taxon>
        <taxon>Annelida</taxon>
        <taxon>Polychaeta</taxon>
        <taxon>Sedentaria</taxon>
        <taxon>Canalipalpata</taxon>
        <taxon>Sabellida</taxon>
        <taxon>Oweniida</taxon>
        <taxon>Oweniidae</taxon>
        <taxon>Owenia</taxon>
    </lineage>
</organism>
<evidence type="ECO:0000313" key="2">
    <source>
        <dbReference type="Proteomes" id="UP000749559"/>
    </source>
</evidence>
<proteinExistence type="predicted"/>
<keyword evidence="2" id="KW-1185">Reference proteome</keyword>
<dbReference type="Proteomes" id="UP000749559">
    <property type="component" value="Unassembled WGS sequence"/>
</dbReference>
<protein>
    <submittedName>
        <fullName evidence="1">Uncharacterized protein</fullName>
    </submittedName>
</protein>
<evidence type="ECO:0000313" key="1">
    <source>
        <dbReference type="EMBL" id="CAH1790395.1"/>
    </source>
</evidence>
<accession>A0A8S4P860</accession>